<gene>
    <name evidence="1" type="ORF">JAN5088_02385</name>
</gene>
<reference evidence="1 2" key="1">
    <citation type="submission" date="2015-07" db="EMBL/GenBank/DDBJ databases">
        <authorList>
            <person name="Noorani M."/>
        </authorList>
    </citation>
    <scope>NUCLEOTIDE SEQUENCE [LARGE SCALE GENOMIC DNA]</scope>
    <source>
        <strain evidence="1 2">CECT 5088</strain>
    </source>
</reference>
<dbReference type="InterPro" id="IPR029063">
    <property type="entry name" value="SAM-dependent_MTases_sf"/>
</dbReference>
<dbReference type="STRING" id="282197.SAMN04488517_102431"/>
<dbReference type="Proteomes" id="UP000048908">
    <property type="component" value="Unassembled WGS sequence"/>
</dbReference>
<dbReference type="RefSeq" id="WP_055682995.1">
    <property type="nucleotide sequence ID" value="NZ_CXPG01000020.1"/>
</dbReference>
<dbReference type="EMBL" id="CXPG01000020">
    <property type="protein sequence ID" value="CTQ33603.1"/>
    <property type="molecule type" value="Genomic_DNA"/>
</dbReference>
<dbReference type="SUPFAM" id="SSF53335">
    <property type="entry name" value="S-adenosyl-L-methionine-dependent methyltransferases"/>
    <property type="match status" value="1"/>
</dbReference>
<proteinExistence type="predicted"/>
<evidence type="ECO:0000313" key="2">
    <source>
        <dbReference type="Proteomes" id="UP000048908"/>
    </source>
</evidence>
<protein>
    <recommendedName>
        <fullName evidence="3">Methyltransferase domain protein</fullName>
    </recommendedName>
</protein>
<sequence>MSDGRPVSPYLVPGFYDRALSQGRHREIVGGRWDETGRAQMDVLRAAGLRPDHRLLDVGAGALRLGCRAVPWLDPGNYWATDASGGLMRRGREVELADPARLPVEQLIEDAEFAYPGVTPRIDVAIAFAVFTHLPHDRLAAALGRARVRFPGLRAFLFTVFLVPEDRFAGAFRQADGVVTHPARPPWHMTEAVLHALTEAAGFGMDLRDTVLPRGQRLVEARPK</sequence>
<accession>A0A0M6XTM7</accession>
<dbReference type="AlphaFoldDB" id="A0A0M6XTM7"/>
<organism evidence="1 2">
    <name type="scientific">Jannaschia rubra</name>
    <dbReference type="NCBI Taxonomy" id="282197"/>
    <lineage>
        <taxon>Bacteria</taxon>
        <taxon>Pseudomonadati</taxon>
        <taxon>Pseudomonadota</taxon>
        <taxon>Alphaproteobacteria</taxon>
        <taxon>Rhodobacterales</taxon>
        <taxon>Roseobacteraceae</taxon>
        <taxon>Jannaschia</taxon>
    </lineage>
</organism>
<dbReference type="OrthoDB" id="1853779at2"/>
<dbReference type="Gene3D" id="3.40.50.150">
    <property type="entry name" value="Vaccinia Virus protein VP39"/>
    <property type="match status" value="1"/>
</dbReference>
<evidence type="ECO:0008006" key="3">
    <source>
        <dbReference type="Google" id="ProtNLM"/>
    </source>
</evidence>
<evidence type="ECO:0000313" key="1">
    <source>
        <dbReference type="EMBL" id="CTQ33603.1"/>
    </source>
</evidence>
<name>A0A0M6XTM7_9RHOB</name>
<keyword evidence="2" id="KW-1185">Reference proteome</keyword>